<reference evidence="2 3" key="1">
    <citation type="submission" date="2017-01" db="EMBL/GenBank/DDBJ databases">
        <authorList>
            <person name="Mah S.A."/>
            <person name="Swanson W.J."/>
            <person name="Moy G.W."/>
            <person name="Vacquier V.D."/>
        </authorList>
    </citation>
    <scope>NUCLEOTIDE SEQUENCE [LARGE SCALE GENOMIC DNA]</scope>
    <source>
        <strain evidence="2 3">ATCC 29606</strain>
    </source>
</reference>
<dbReference type="RefSeq" id="WP_139326754.1">
    <property type="nucleotide sequence ID" value="NZ_FTMC01000019.1"/>
</dbReference>
<sequence>MQIASPSASPIQAFTPSAARATQTPTEATPQASNRPADSVTLPDAGLRAAKAAQTPDHPLEMYQLPAWMAGSYIEAPNTLGASANWLDERYPQVAAASSAERTEYSQLLQSTYQALLKDNGIQSVEDHYQAVILDRESSESLRLQMRERVAADPRLLELMNRLGLGKEWA</sequence>
<organism evidence="2 3">
    <name type="scientific">Pseudomonas flexibilis</name>
    <dbReference type="NCBI Taxonomy" id="706570"/>
    <lineage>
        <taxon>Bacteria</taxon>
        <taxon>Pseudomonadati</taxon>
        <taxon>Pseudomonadota</taxon>
        <taxon>Gammaproteobacteria</taxon>
        <taxon>Pseudomonadales</taxon>
        <taxon>Pseudomonadaceae</taxon>
        <taxon>Pseudomonas</taxon>
    </lineage>
</organism>
<feature type="region of interest" description="Disordered" evidence="1">
    <location>
        <begin position="1"/>
        <end position="41"/>
    </location>
</feature>
<name>A0A1N6ZV28_9PSED</name>
<feature type="compositionally biased region" description="Polar residues" evidence="1">
    <location>
        <begin position="1"/>
        <end position="15"/>
    </location>
</feature>
<evidence type="ECO:0000313" key="3">
    <source>
        <dbReference type="Proteomes" id="UP000186079"/>
    </source>
</evidence>
<dbReference type="Proteomes" id="UP000186079">
    <property type="component" value="Unassembled WGS sequence"/>
</dbReference>
<proteinExistence type="predicted"/>
<accession>A0A1N6ZV28</accession>
<evidence type="ECO:0000256" key="1">
    <source>
        <dbReference type="SAM" id="MobiDB-lite"/>
    </source>
</evidence>
<dbReference type="EMBL" id="FTMC01000019">
    <property type="protein sequence ID" value="SIR30680.1"/>
    <property type="molecule type" value="Genomic_DNA"/>
</dbReference>
<evidence type="ECO:0000313" key="2">
    <source>
        <dbReference type="EMBL" id="SIR30680.1"/>
    </source>
</evidence>
<dbReference type="AlphaFoldDB" id="A0A1N6ZV28"/>
<feature type="compositionally biased region" description="Low complexity" evidence="1">
    <location>
        <begin position="18"/>
        <end position="32"/>
    </location>
</feature>
<protein>
    <submittedName>
        <fullName evidence="2">Uncharacterized protein</fullName>
    </submittedName>
</protein>
<gene>
    <name evidence="2" type="ORF">SAMN05421672_11947</name>
</gene>